<accession>A0A2W5HP54</accession>
<dbReference type="InterPro" id="IPR029063">
    <property type="entry name" value="SAM-dependent_MTases_sf"/>
</dbReference>
<proteinExistence type="predicted"/>
<dbReference type="PANTHER" id="PTHR43591:SF24">
    <property type="entry name" value="2-METHOXY-6-POLYPRENYL-1,4-BENZOQUINOL METHYLASE, MITOCHONDRIAL"/>
    <property type="match status" value="1"/>
</dbReference>
<evidence type="ECO:0000313" key="2">
    <source>
        <dbReference type="EMBL" id="PZP55569.1"/>
    </source>
</evidence>
<dbReference type="GO" id="GO:0008757">
    <property type="term" value="F:S-adenosylmethionine-dependent methyltransferase activity"/>
    <property type="evidence" value="ECO:0007669"/>
    <property type="project" value="InterPro"/>
</dbReference>
<feature type="domain" description="Methyltransferase type 11" evidence="1">
    <location>
        <begin position="70"/>
        <end position="162"/>
    </location>
</feature>
<comment type="caution">
    <text evidence="2">The sequence shown here is derived from an EMBL/GenBank/DDBJ whole genome shotgun (WGS) entry which is preliminary data.</text>
</comment>
<dbReference type="CDD" id="cd02440">
    <property type="entry name" value="AdoMet_MTases"/>
    <property type="match status" value="1"/>
</dbReference>
<dbReference type="Proteomes" id="UP000249739">
    <property type="component" value="Unassembled WGS sequence"/>
</dbReference>
<evidence type="ECO:0000259" key="1">
    <source>
        <dbReference type="Pfam" id="PF08241"/>
    </source>
</evidence>
<protein>
    <recommendedName>
        <fullName evidence="1">Methyltransferase type 11 domain-containing protein</fullName>
    </recommendedName>
</protein>
<dbReference type="EMBL" id="QFOT01000062">
    <property type="protein sequence ID" value="PZP55569.1"/>
    <property type="molecule type" value="Genomic_DNA"/>
</dbReference>
<gene>
    <name evidence="2" type="ORF">DI586_06465</name>
</gene>
<evidence type="ECO:0000313" key="3">
    <source>
        <dbReference type="Proteomes" id="UP000249739"/>
    </source>
</evidence>
<organism evidence="2 3">
    <name type="scientific">Micavibrio aeruginosavorus</name>
    <dbReference type="NCBI Taxonomy" id="349221"/>
    <lineage>
        <taxon>Bacteria</taxon>
        <taxon>Pseudomonadati</taxon>
        <taxon>Bdellovibrionota</taxon>
        <taxon>Bdellovibrionia</taxon>
        <taxon>Bdellovibrionales</taxon>
        <taxon>Pseudobdellovibrionaceae</taxon>
        <taxon>Micavibrio</taxon>
    </lineage>
</organism>
<dbReference type="InterPro" id="IPR013216">
    <property type="entry name" value="Methyltransf_11"/>
</dbReference>
<name>A0A2W5HP54_9BACT</name>
<dbReference type="SUPFAM" id="SSF53335">
    <property type="entry name" value="S-adenosyl-L-methionine-dependent methyltransferases"/>
    <property type="match status" value="1"/>
</dbReference>
<sequence length="280" mass="32081">MTLPHKSAAPDDITAVKQYWNDNPLGSLESPYAVGTREFFDWHHHVRDYDEGQFTYSMYEFEKHAGERVLDIGCGNGWLVWNFAKNGANITGLDLTPNAVELTQKRLAVYNLAGTIQVGNAEHLPFPNGSFDYMTSAGVLHHTPNTEQAVSEAVRVLRVGGRGMISFYYRHPVMSPALWPITRFFVRLLFKTVPGRSQFMTVETPDDLVRLYDGNNNPIGKAYSRADMRRMMPNCKFEKFEIHYFPTRFLLGEKAPKFLRVILDRMLGLMIYAKFKKISE</sequence>
<reference evidence="2 3" key="1">
    <citation type="submission" date="2017-08" db="EMBL/GenBank/DDBJ databases">
        <title>Infants hospitalized years apart are colonized by the same room-sourced microbial strains.</title>
        <authorList>
            <person name="Brooks B."/>
            <person name="Olm M.R."/>
            <person name="Firek B.A."/>
            <person name="Baker R."/>
            <person name="Thomas B.C."/>
            <person name="Morowitz M.J."/>
            <person name="Banfield J.F."/>
        </authorList>
    </citation>
    <scope>NUCLEOTIDE SEQUENCE [LARGE SCALE GENOMIC DNA]</scope>
    <source>
        <strain evidence="2">S2_006_000_R2_64</strain>
    </source>
</reference>
<dbReference type="Pfam" id="PF08241">
    <property type="entry name" value="Methyltransf_11"/>
    <property type="match status" value="1"/>
</dbReference>
<dbReference type="Gene3D" id="3.40.50.150">
    <property type="entry name" value="Vaccinia Virus protein VP39"/>
    <property type="match status" value="1"/>
</dbReference>
<dbReference type="PANTHER" id="PTHR43591">
    <property type="entry name" value="METHYLTRANSFERASE"/>
    <property type="match status" value="1"/>
</dbReference>
<dbReference type="AlphaFoldDB" id="A0A2W5HP54"/>